<dbReference type="Pfam" id="PF00850">
    <property type="entry name" value="Hist_deacetyl"/>
    <property type="match status" value="1"/>
</dbReference>
<evidence type="ECO:0000256" key="3">
    <source>
        <dbReference type="ARBA" id="ARBA00012111"/>
    </source>
</evidence>
<evidence type="ECO:0000256" key="4">
    <source>
        <dbReference type="ARBA" id="ARBA00022491"/>
    </source>
</evidence>
<organism evidence="18 19">
    <name type="scientific">Patella caerulea</name>
    <name type="common">Rayed Mediterranean limpet</name>
    <dbReference type="NCBI Taxonomy" id="87958"/>
    <lineage>
        <taxon>Eukaryota</taxon>
        <taxon>Metazoa</taxon>
        <taxon>Spiralia</taxon>
        <taxon>Lophotrochozoa</taxon>
        <taxon>Mollusca</taxon>
        <taxon>Gastropoda</taxon>
        <taxon>Patellogastropoda</taxon>
        <taxon>Patelloidea</taxon>
        <taxon>Patellidae</taxon>
        <taxon>Patella</taxon>
    </lineage>
</organism>
<evidence type="ECO:0000256" key="2">
    <source>
        <dbReference type="ARBA" id="ARBA00007738"/>
    </source>
</evidence>
<keyword evidence="9 12" id="KW-0805">Transcription regulation</keyword>
<keyword evidence="10 12" id="KW-0804">Transcription</keyword>
<feature type="compositionally biased region" description="Basic and acidic residues" evidence="16">
    <location>
        <begin position="1046"/>
        <end position="1058"/>
    </location>
</feature>
<evidence type="ECO:0000256" key="11">
    <source>
        <dbReference type="ARBA" id="ARBA00023242"/>
    </source>
</evidence>
<dbReference type="PRINTS" id="PR01270">
    <property type="entry name" value="HDASUPER"/>
</dbReference>
<feature type="coiled-coil region" evidence="15">
    <location>
        <begin position="112"/>
        <end position="197"/>
    </location>
</feature>
<feature type="region of interest" description="Disordered" evidence="16">
    <location>
        <begin position="1043"/>
        <end position="1064"/>
    </location>
</feature>
<protein>
    <recommendedName>
        <fullName evidence="3 12">Histone deacetylase</fullName>
        <ecNumber evidence="3 12">3.5.1.98</ecNumber>
    </recommendedName>
</protein>
<evidence type="ECO:0000256" key="6">
    <source>
        <dbReference type="ARBA" id="ARBA00022801"/>
    </source>
</evidence>
<evidence type="ECO:0000256" key="7">
    <source>
        <dbReference type="ARBA" id="ARBA00022833"/>
    </source>
</evidence>
<evidence type="ECO:0000259" key="17">
    <source>
        <dbReference type="Pfam" id="PF00850"/>
    </source>
</evidence>
<comment type="subcellular location">
    <subcellularLocation>
        <location evidence="1 12">Nucleus</location>
    </subcellularLocation>
</comment>
<evidence type="ECO:0000256" key="14">
    <source>
        <dbReference type="PIRSR" id="PIRSR037911-2"/>
    </source>
</evidence>
<dbReference type="EC" id="3.5.1.98" evidence="3 12"/>
<feature type="region of interest" description="Disordered" evidence="16">
    <location>
        <begin position="373"/>
        <end position="400"/>
    </location>
</feature>
<evidence type="ECO:0000256" key="15">
    <source>
        <dbReference type="SAM" id="Coils"/>
    </source>
</evidence>
<feature type="compositionally biased region" description="Basic and acidic residues" evidence="16">
    <location>
        <begin position="557"/>
        <end position="570"/>
    </location>
</feature>
<evidence type="ECO:0000256" key="13">
    <source>
        <dbReference type="PIRSR" id="PIRSR037911-1"/>
    </source>
</evidence>
<sequence>MSSNNYQYHAGNKFYKGSVDSGFQEPIDPLVPHDSTMEINSFPLMSRKADSKGDMFNEQQLEQQLASLKHQQQVQKNMLLQQFEQNCQAQLREMYPDTHLQQQLASIKQQQQLQHQLLLQQYEQQRIQLEQEHEKQLQDHIKPLLPWHFQGFLDREQQKTMEQHKRMEKELMEKEQLERIKNKNKEQESAIASTEVKMKLQEFVLTKKQREQAVKDLNNSPPQFRHPWVPNQSSLDQNSPPASSMSPPYPHPMLGKYAEDDFPLRKTASEPNILKVRSALKQKLETRRGMNTHSPLVRRREKGPLPKRKTALSIETGVCSSNPDSGPNSPPGPSHSSVPNGSLPKEDNGAYPFQIFRPGLSYPGPELSLYTSPSMPNISLGRPPKSGASSGSPSSSISSEEQLHAAMVARLGGLPISGPMLPGALPAYYQSLPPEGEFPGGTAAYLAAQAKLTNSPLISPYTIPTSASGISESPHPAHRLHRHKPLGRTHSAPLPLGHPAFQQQQQLLQQQHEHFIKENQKLYLKQHIRQTVLQRAGSKGHMENVDEETEVKLAQEMKESREQDQLREDKMDEEAASELAKQQKGREAFLGQQREIIKGRHRGPSHHRPLSRTQSSPLVTFSVPPQSAQDTGPVTYTFTTGIVYDTVMLKHTCTCGNNDNHLEHAGRIQSIWNQLEKTGLTTRCERVRSRKATLEELRSCHTETYTSLYATNPLNRHKLLESSPMRFCLLPCGGVGVDSDTVWNDLHTSTAARIAAGSVTELACRVAVGELKNGLAIVRPPGHHAEAHQPMGFCYFNSIAIAAKQLKEKCNTKKVLIVDWDVHHGNGTQQMFYDNPHVLYISIHRHDNGHFFPGTGAPDECGADSGQGFNVNIAFGGSLNPPMRDAEYLAAFRTVVMPIAREFRPEIVLVSAGFDAAKGHPPPLGGYEVSSTCFSHMTRELMSLANGKIVLCLEGGYDIPSICSASEACVKALLGDDLDLLEEESRRKPCQPAQDSLETAIRIQTRHWPCVKRYLGTIDYSLLEAQTREREEAATVSALASLSMVPEKKSSSIERESEPMEEES</sequence>
<dbReference type="Gene3D" id="6.10.250.1550">
    <property type="match status" value="1"/>
</dbReference>
<comment type="caution">
    <text evidence="18">The sequence shown here is derived from an EMBL/GenBank/DDBJ whole genome shotgun (WGS) entry which is preliminary data.</text>
</comment>
<dbReference type="InterPro" id="IPR000286">
    <property type="entry name" value="HDACs"/>
</dbReference>
<accession>A0AAN8IWV9</accession>
<dbReference type="PIRSF" id="PIRSF037911">
    <property type="entry name" value="HDAC_II_euk"/>
    <property type="match status" value="1"/>
</dbReference>
<comment type="catalytic activity">
    <reaction evidence="12">
        <text>N(6)-acetyl-L-lysyl-[histone] + H2O = L-lysyl-[histone] + acetate</text>
        <dbReference type="Rhea" id="RHEA:58196"/>
        <dbReference type="Rhea" id="RHEA-COMP:9845"/>
        <dbReference type="Rhea" id="RHEA-COMP:11338"/>
        <dbReference type="ChEBI" id="CHEBI:15377"/>
        <dbReference type="ChEBI" id="CHEBI:29969"/>
        <dbReference type="ChEBI" id="CHEBI:30089"/>
        <dbReference type="ChEBI" id="CHEBI:61930"/>
        <dbReference type="EC" id="3.5.1.98"/>
    </reaction>
</comment>
<keyword evidence="6 12" id="KW-0378">Hydrolase</keyword>
<keyword evidence="5 14" id="KW-0479">Metal-binding</keyword>
<feature type="region of interest" description="Disordered" evidence="16">
    <location>
        <begin position="281"/>
        <end position="350"/>
    </location>
</feature>
<dbReference type="EMBL" id="JAZGQO010000021">
    <property type="protein sequence ID" value="KAK6166682.1"/>
    <property type="molecule type" value="Genomic_DNA"/>
</dbReference>
<dbReference type="InterPro" id="IPR046949">
    <property type="entry name" value="HDAC4/5/7/9"/>
</dbReference>
<dbReference type="GO" id="GO:0046872">
    <property type="term" value="F:metal ion binding"/>
    <property type="evidence" value="ECO:0007669"/>
    <property type="project" value="UniProtKB-KW"/>
</dbReference>
<reference evidence="18 19" key="1">
    <citation type="submission" date="2024-01" db="EMBL/GenBank/DDBJ databases">
        <title>The genome of the rayed Mediterranean limpet Patella caerulea (Linnaeus, 1758).</title>
        <authorList>
            <person name="Anh-Thu Weber A."/>
            <person name="Halstead-Nussloch G."/>
        </authorList>
    </citation>
    <scope>NUCLEOTIDE SEQUENCE [LARGE SCALE GENOMIC DNA]</scope>
    <source>
        <strain evidence="18">AATW-2023a</strain>
        <tissue evidence="18">Whole specimen</tissue>
    </source>
</reference>
<evidence type="ECO:0000256" key="9">
    <source>
        <dbReference type="ARBA" id="ARBA00023015"/>
    </source>
</evidence>
<feature type="binding site" evidence="14">
    <location>
        <position position="661"/>
    </location>
    <ligand>
        <name>Zn(2+)</name>
        <dbReference type="ChEBI" id="CHEBI:29105"/>
    </ligand>
</feature>
<evidence type="ECO:0000256" key="1">
    <source>
        <dbReference type="ARBA" id="ARBA00004123"/>
    </source>
</evidence>
<feature type="binding site" evidence="14">
    <location>
        <position position="653"/>
    </location>
    <ligand>
        <name>Zn(2+)</name>
        <dbReference type="ChEBI" id="CHEBI:29105"/>
    </ligand>
</feature>
<feature type="region of interest" description="Disordered" evidence="16">
    <location>
        <begin position="217"/>
        <end position="257"/>
    </location>
</feature>
<keyword evidence="19" id="KW-1185">Reference proteome</keyword>
<dbReference type="Gene3D" id="3.40.800.20">
    <property type="entry name" value="Histone deacetylase domain"/>
    <property type="match status" value="1"/>
</dbReference>
<dbReference type="FunFam" id="3.40.800.20:FF:000002">
    <property type="entry name" value="Histone deacetylase"/>
    <property type="match status" value="1"/>
</dbReference>
<dbReference type="GO" id="GO:0000122">
    <property type="term" value="P:negative regulation of transcription by RNA polymerase II"/>
    <property type="evidence" value="ECO:0007669"/>
    <property type="project" value="InterPro"/>
</dbReference>
<dbReference type="InterPro" id="IPR023801">
    <property type="entry name" value="His_deacetylse_dom"/>
</dbReference>
<evidence type="ECO:0000256" key="8">
    <source>
        <dbReference type="ARBA" id="ARBA00022853"/>
    </source>
</evidence>
<comment type="similarity">
    <text evidence="2 12">Belongs to the histone deacetylase family. HD type 2 subfamily.</text>
</comment>
<keyword evidence="11" id="KW-0539">Nucleus</keyword>
<keyword evidence="4 12" id="KW-0678">Repressor</keyword>
<gene>
    <name evidence="18" type="ORF">SNE40_023320</name>
</gene>
<evidence type="ECO:0000256" key="10">
    <source>
        <dbReference type="ARBA" id="ARBA00023163"/>
    </source>
</evidence>
<keyword evidence="8 12" id="KW-0156">Chromatin regulator</keyword>
<feature type="compositionally biased region" description="Low complexity" evidence="16">
    <location>
        <begin position="381"/>
        <end position="399"/>
    </location>
</feature>
<evidence type="ECO:0000256" key="16">
    <source>
        <dbReference type="SAM" id="MobiDB-lite"/>
    </source>
</evidence>
<feature type="active site" evidence="13">
    <location>
        <position position="784"/>
    </location>
</feature>
<feature type="compositionally biased region" description="Basic residues" evidence="16">
    <location>
        <begin position="296"/>
        <end position="310"/>
    </location>
</feature>
<proteinExistence type="inferred from homology"/>
<dbReference type="GO" id="GO:0141221">
    <property type="term" value="F:histone deacetylase activity, hydrolytic mechanism"/>
    <property type="evidence" value="ECO:0007669"/>
    <property type="project" value="UniProtKB-EC"/>
</dbReference>
<evidence type="ECO:0000313" key="19">
    <source>
        <dbReference type="Proteomes" id="UP001347796"/>
    </source>
</evidence>
<dbReference type="InterPro" id="IPR037138">
    <property type="entry name" value="His_deacetylse_dom_sf"/>
</dbReference>
<dbReference type="SUPFAM" id="SSF52768">
    <property type="entry name" value="Arginase/deacetylase"/>
    <property type="match status" value="1"/>
</dbReference>
<dbReference type="PANTHER" id="PTHR45364:SF12">
    <property type="entry name" value="HISTONE DEACETYLASE"/>
    <property type="match status" value="1"/>
</dbReference>
<keyword evidence="7 14" id="KW-0862">Zinc</keyword>
<feature type="binding site" evidence="14">
    <location>
        <position position="655"/>
    </location>
    <ligand>
        <name>Zn(2+)</name>
        <dbReference type="ChEBI" id="CHEBI:29105"/>
    </ligand>
</feature>
<feature type="region of interest" description="Disordered" evidence="16">
    <location>
        <begin position="468"/>
        <end position="489"/>
    </location>
</feature>
<evidence type="ECO:0000256" key="5">
    <source>
        <dbReference type="ARBA" id="ARBA00022723"/>
    </source>
</evidence>
<dbReference type="InterPro" id="IPR023696">
    <property type="entry name" value="Ureohydrolase_dom_sf"/>
</dbReference>
<evidence type="ECO:0000256" key="12">
    <source>
        <dbReference type="PIRNR" id="PIRNR037911"/>
    </source>
</evidence>
<feature type="domain" description="Histone deacetylase" evidence="17">
    <location>
        <begin position="661"/>
        <end position="973"/>
    </location>
</feature>
<dbReference type="PANTHER" id="PTHR45364">
    <property type="entry name" value="HISTONE DEACETYLASE 9-RELATED"/>
    <property type="match status" value="1"/>
</dbReference>
<feature type="binding site" evidence="14">
    <location>
        <position position="732"/>
    </location>
    <ligand>
        <name>Zn(2+)</name>
        <dbReference type="ChEBI" id="CHEBI:29105"/>
    </ligand>
</feature>
<feature type="compositionally biased region" description="Basic residues" evidence="16">
    <location>
        <begin position="476"/>
        <end position="487"/>
    </location>
</feature>
<dbReference type="GO" id="GO:0005634">
    <property type="term" value="C:nucleus"/>
    <property type="evidence" value="ECO:0007669"/>
    <property type="project" value="UniProtKB-SubCell"/>
</dbReference>
<keyword evidence="15" id="KW-0175">Coiled coil</keyword>
<name>A0AAN8IWV9_PATCE</name>
<dbReference type="AlphaFoldDB" id="A0AAN8IWV9"/>
<comment type="function">
    <text evidence="12">Responsible for the deacetylation of lysine residues on the N-terminal part of the core histones (H2A, H2B, H3 and H4). Histone deacetylation gives a tag for epigenetic repression and plays an important role in transcriptional regulation, cell cycle progression and developmental events.</text>
</comment>
<dbReference type="Proteomes" id="UP001347796">
    <property type="component" value="Unassembled WGS sequence"/>
</dbReference>
<dbReference type="CDD" id="cd11681">
    <property type="entry name" value="HDAC_classIIa"/>
    <property type="match status" value="1"/>
</dbReference>
<feature type="region of interest" description="Disordered" evidence="16">
    <location>
        <begin position="557"/>
        <end position="589"/>
    </location>
</feature>
<evidence type="ECO:0000313" key="18">
    <source>
        <dbReference type="EMBL" id="KAK6166682.1"/>
    </source>
</evidence>